<feature type="domain" description="Multidrug resistance protein MdtA-like barrel-sandwich hybrid" evidence="5">
    <location>
        <begin position="419"/>
        <end position="528"/>
    </location>
</feature>
<name>N1MS33_9SPHN</name>
<keyword evidence="7" id="KW-1185">Reference proteome</keyword>
<evidence type="ECO:0000259" key="5">
    <source>
        <dbReference type="Pfam" id="PF25917"/>
    </source>
</evidence>
<dbReference type="PANTHER" id="PTHR32347:SF23">
    <property type="entry name" value="BLL5650 PROTEIN"/>
    <property type="match status" value="1"/>
</dbReference>
<evidence type="ECO:0000313" key="7">
    <source>
        <dbReference type="Proteomes" id="UP000013201"/>
    </source>
</evidence>
<keyword evidence="2" id="KW-0175">Coiled coil</keyword>
<dbReference type="Pfam" id="PF25917">
    <property type="entry name" value="BSH_RND"/>
    <property type="match status" value="1"/>
</dbReference>
<dbReference type="Pfam" id="PF01590">
    <property type="entry name" value="GAF"/>
    <property type="match status" value="1"/>
</dbReference>
<comment type="subcellular location">
    <subcellularLocation>
        <location evidence="1">Cell envelope</location>
    </subcellularLocation>
</comment>
<reference evidence="6 7" key="1">
    <citation type="submission" date="2013-03" db="EMBL/GenBank/DDBJ databases">
        <authorList>
            <person name="Le V."/>
        </authorList>
    </citation>
    <scope>NUCLEOTIDE SEQUENCE [LARGE SCALE GENOMIC DNA]</scope>
    <source>
        <strain evidence="6 7">BiD32</strain>
    </source>
</reference>
<gene>
    <name evidence="6" type="ORF">EBBID32_25490</name>
</gene>
<feature type="region of interest" description="Disordered" evidence="3">
    <location>
        <begin position="1"/>
        <end position="43"/>
    </location>
</feature>
<dbReference type="Gene3D" id="2.40.50.100">
    <property type="match status" value="1"/>
</dbReference>
<dbReference type="GO" id="GO:0030313">
    <property type="term" value="C:cell envelope"/>
    <property type="evidence" value="ECO:0007669"/>
    <property type="project" value="UniProtKB-SubCell"/>
</dbReference>
<organism evidence="6 7">
    <name type="scientific">Sphingobium indicum BiD32</name>
    <dbReference type="NCBI Taxonomy" id="1301087"/>
    <lineage>
        <taxon>Bacteria</taxon>
        <taxon>Pseudomonadati</taxon>
        <taxon>Pseudomonadota</taxon>
        <taxon>Alphaproteobacteria</taxon>
        <taxon>Sphingomonadales</taxon>
        <taxon>Sphingomonadaceae</taxon>
        <taxon>Sphingobium</taxon>
    </lineage>
</organism>
<dbReference type="InterPro" id="IPR029016">
    <property type="entry name" value="GAF-like_dom_sf"/>
</dbReference>
<evidence type="ECO:0000313" key="6">
    <source>
        <dbReference type="EMBL" id="CCW18198.1"/>
    </source>
</evidence>
<dbReference type="SUPFAM" id="SSF55781">
    <property type="entry name" value="GAF domain-like"/>
    <property type="match status" value="1"/>
</dbReference>
<protein>
    <submittedName>
        <fullName evidence="6">GAF domain protein</fullName>
    </submittedName>
</protein>
<feature type="domain" description="GAF" evidence="4">
    <location>
        <begin position="218"/>
        <end position="342"/>
    </location>
</feature>
<sequence>MRLLSQRPFGWPTGGEAPDDEAKDSFGGHDNLRAVPSTSEPSDDARLWASMASARDAGAFCRAWLDLQCARTPGAVAGLVVLEGEENSFAPAASWPTGPQDIPHLRKVAEQTLASGQAVVENDPDHPAQTGIAYPIAAAGRTYGAVVLVIAGATAERLQPILRELHWGVGWILSIVWQHQASEQADKNAASIAALDVLAAIEEHDSFDESAVSLCNALAVALECTRVSFGKVYKDKVSLAAMSHGAWFRKKSDTAEAIEAAMDEALDQGVTLSIPPSDGNRLITLQQARLAAGGGLMAVASVPVLDRGLPVGVITLERGAEGVAFAPRDLLFVQSVASLTAQLLAFKLREERWFGGRARRHMMDGARALFGPRRPLAKALGVAALLLLLILLVPLAQFRVSADAALEGRVQRAAAVPFSGFIAQSHARAGDVVKQGQLLATLDDRDLQIDHARSVSEVQQLDREYRESLAKHERSNMNLDGAKLRQAEAQLRLIEYKLARTNILAPLSGVLVSGDVSQLVGTPVKEGEILFEVAPLDDFRVVLHVEEADITYVRPGQKGRFAPTGLAGGTVPFVVTRISSVTGAQEGKNTFRVEAELDSDAPKTLRPGMEGIAKVTIDRRSNLWIWTRGLRNWLQLFFWKWIP</sequence>
<dbReference type="InterPro" id="IPR050465">
    <property type="entry name" value="UPF0194_transport"/>
</dbReference>
<feature type="compositionally biased region" description="Basic and acidic residues" evidence="3">
    <location>
        <begin position="23"/>
        <end position="32"/>
    </location>
</feature>
<reference evidence="7" key="2">
    <citation type="submission" date="2013-04" db="EMBL/GenBank/DDBJ databases">
        <title>Bisphenol A degrading Sphingobium sp. strain BiD32.</title>
        <authorList>
            <person name="Nielsen J.L."/>
            <person name="Zhou N.A."/>
            <person name="Kjeldal H."/>
        </authorList>
    </citation>
    <scope>NUCLEOTIDE SEQUENCE [LARGE SCALE GENOMIC DNA]</scope>
    <source>
        <strain evidence="7">BiD32</strain>
    </source>
</reference>
<dbReference type="SUPFAM" id="SSF111369">
    <property type="entry name" value="HlyD-like secretion proteins"/>
    <property type="match status" value="1"/>
</dbReference>
<evidence type="ECO:0000256" key="3">
    <source>
        <dbReference type="SAM" id="MobiDB-lite"/>
    </source>
</evidence>
<dbReference type="EMBL" id="CAVK010000124">
    <property type="protein sequence ID" value="CCW18198.1"/>
    <property type="molecule type" value="Genomic_DNA"/>
</dbReference>
<dbReference type="Proteomes" id="UP000013201">
    <property type="component" value="Unassembled WGS sequence"/>
</dbReference>
<dbReference type="InterPro" id="IPR058625">
    <property type="entry name" value="MdtA-like_BSH"/>
</dbReference>
<proteinExistence type="predicted"/>
<evidence type="ECO:0000256" key="2">
    <source>
        <dbReference type="ARBA" id="ARBA00023054"/>
    </source>
</evidence>
<evidence type="ECO:0000256" key="1">
    <source>
        <dbReference type="ARBA" id="ARBA00004196"/>
    </source>
</evidence>
<comment type="caution">
    <text evidence="6">The sequence shown here is derived from an EMBL/GenBank/DDBJ whole genome shotgun (WGS) entry which is preliminary data.</text>
</comment>
<dbReference type="AlphaFoldDB" id="N1MS33"/>
<dbReference type="PANTHER" id="PTHR32347">
    <property type="entry name" value="EFFLUX SYSTEM COMPONENT YKNX-RELATED"/>
    <property type="match status" value="1"/>
</dbReference>
<accession>N1MS33</accession>
<dbReference type="Gene3D" id="2.40.30.170">
    <property type="match status" value="1"/>
</dbReference>
<dbReference type="InterPro" id="IPR003018">
    <property type="entry name" value="GAF"/>
</dbReference>
<evidence type="ECO:0000259" key="4">
    <source>
        <dbReference type="Pfam" id="PF01590"/>
    </source>
</evidence>
<dbReference type="Gene3D" id="3.30.450.40">
    <property type="match status" value="1"/>
</dbReference>